<evidence type="ECO:0000256" key="4">
    <source>
        <dbReference type="ARBA" id="ARBA00023002"/>
    </source>
</evidence>
<dbReference type="Pfam" id="PF00067">
    <property type="entry name" value="p450"/>
    <property type="match status" value="1"/>
</dbReference>
<proteinExistence type="inferred from homology"/>
<evidence type="ECO:0000256" key="6">
    <source>
        <dbReference type="ARBA" id="ARBA00023033"/>
    </source>
</evidence>
<comment type="cofactor">
    <cofactor evidence="1 7">
        <name>heme</name>
        <dbReference type="ChEBI" id="CHEBI:30413"/>
    </cofactor>
</comment>
<dbReference type="InterPro" id="IPR001128">
    <property type="entry name" value="Cyt_P450"/>
</dbReference>
<dbReference type="GO" id="GO:0016705">
    <property type="term" value="F:oxidoreductase activity, acting on paired donors, with incorporation or reduction of molecular oxygen"/>
    <property type="evidence" value="ECO:0007669"/>
    <property type="project" value="InterPro"/>
</dbReference>
<comment type="caution">
    <text evidence="9">The sequence shown here is derived from an EMBL/GenBank/DDBJ whole genome shotgun (WGS) entry which is preliminary data.</text>
</comment>
<keyword evidence="4 8" id="KW-0560">Oxidoreductase</keyword>
<keyword evidence="3 7" id="KW-0479">Metal-binding</keyword>
<dbReference type="EMBL" id="CAXKWB010008434">
    <property type="protein sequence ID" value="CAL4091052.1"/>
    <property type="molecule type" value="Genomic_DNA"/>
</dbReference>
<evidence type="ECO:0000256" key="1">
    <source>
        <dbReference type="ARBA" id="ARBA00001971"/>
    </source>
</evidence>
<name>A0AAV2QPP9_MEGNR</name>
<gene>
    <name evidence="9" type="ORF">MNOR_LOCUS14223</name>
</gene>
<comment type="similarity">
    <text evidence="2 8">Belongs to the cytochrome P450 family.</text>
</comment>
<dbReference type="PROSITE" id="PS00086">
    <property type="entry name" value="CYTOCHROME_P450"/>
    <property type="match status" value="1"/>
</dbReference>
<evidence type="ECO:0000256" key="8">
    <source>
        <dbReference type="RuleBase" id="RU000461"/>
    </source>
</evidence>
<feature type="non-terminal residue" evidence="9">
    <location>
        <position position="1"/>
    </location>
</feature>
<dbReference type="PANTHER" id="PTHR24303:SF31">
    <property type="entry name" value="CYTOCHROME P450 307A1-RELATED"/>
    <property type="match status" value="1"/>
</dbReference>
<dbReference type="Proteomes" id="UP001497623">
    <property type="component" value="Unassembled WGS sequence"/>
</dbReference>
<evidence type="ECO:0000256" key="3">
    <source>
        <dbReference type="ARBA" id="ARBA00022723"/>
    </source>
</evidence>
<dbReference type="InterPro" id="IPR036396">
    <property type="entry name" value="Cyt_P450_sf"/>
</dbReference>
<evidence type="ECO:0000313" key="9">
    <source>
        <dbReference type="EMBL" id="CAL4091052.1"/>
    </source>
</evidence>
<dbReference type="SUPFAM" id="SSF48264">
    <property type="entry name" value="Cytochrome P450"/>
    <property type="match status" value="1"/>
</dbReference>
<keyword evidence="10" id="KW-1185">Reference proteome</keyword>
<dbReference type="GO" id="GO:0004497">
    <property type="term" value="F:monooxygenase activity"/>
    <property type="evidence" value="ECO:0007669"/>
    <property type="project" value="UniProtKB-KW"/>
</dbReference>
<sequence>DMVVHFNFLAAHTDARIFPEPEVFRPQRWREENKGTEDRMYSFGCGPRQCVGKKMIMDIMLMFCYEFIENFEWEVPEDYEMSLKYIPAIRPKTKPFIKLQNKNP</sequence>
<keyword evidence="6 8" id="KW-0503">Monooxygenase</keyword>
<accession>A0AAV2QPP9</accession>
<protein>
    <recommendedName>
        <fullName evidence="11">Cytochrome P450</fullName>
    </recommendedName>
</protein>
<dbReference type="Gene3D" id="1.10.630.10">
    <property type="entry name" value="Cytochrome P450"/>
    <property type="match status" value="1"/>
</dbReference>
<dbReference type="PANTHER" id="PTHR24303">
    <property type="entry name" value="HEME-BINDING MONOOXYGENASE FAMILY"/>
    <property type="match status" value="1"/>
</dbReference>
<dbReference type="InterPro" id="IPR017972">
    <property type="entry name" value="Cyt_P450_CS"/>
</dbReference>
<evidence type="ECO:0000256" key="7">
    <source>
        <dbReference type="PIRSR" id="PIRSR602401-1"/>
    </source>
</evidence>
<evidence type="ECO:0008006" key="11">
    <source>
        <dbReference type="Google" id="ProtNLM"/>
    </source>
</evidence>
<keyword evidence="7 8" id="KW-0349">Heme</keyword>
<feature type="binding site" description="axial binding residue" evidence="7">
    <location>
        <position position="50"/>
    </location>
    <ligand>
        <name>heme</name>
        <dbReference type="ChEBI" id="CHEBI:30413"/>
    </ligand>
    <ligandPart>
        <name>Fe</name>
        <dbReference type="ChEBI" id="CHEBI:18248"/>
    </ligandPart>
</feature>
<evidence type="ECO:0000256" key="2">
    <source>
        <dbReference type="ARBA" id="ARBA00010617"/>
    </source>
</evidence>
<dbReference type="InterPro" id="IPR002401">
    <property type="entry name" value="Cyt_P450_E_grp-I"/>
</dbReference>
<dbReference type="PRINTS" id="PR00463">
    <property type="entry name" value="EP450I"/>
</dbReference>
<evidence type="ECO:0000313" key="10">
    <source>
        <dbReference type="Proteomes" id="UP001497623"/>
    </source>
</evidence>
<reference evidence="9 10" key="1">
    <citation type="submission" date="2024-05" db="EMBL/GenBank/DDBJ databases">
        <authorList>
            <person name="Wallberg A."/>
        </authorList>
    </citation>
    <scope>NUCLEOTIDE SEQUENCE [LARGE SCALE GENOMIC DNA]</scope>
</reference>
<organism evidence="9 10">
    <name type="scientific">Meganyctiphanes norvegica</name>
    <name type="common">Northern krill</name>
    <name type="synonym">Thysanopoda norvegica</name>
    <dbReference type="NCBI Taxonomy" id="48144"/>
    <lineage>
        <taxon>Eukaryota</taxon>
        <taxon>Metazoa</taxon>
        <taxon>Ecdysozoa</taxon>
        <taxon>Arthropoda</taxon>
        <taxon>Crustacea</taxon>
        <taxon>Multicrustacea</taxon>
        <taxon>Malacostraca</taxon>
        <taxon>Eumalacostraca</taxon>
        <taxon>Eucarida</taxon>
        <taxon>Euphausiacea</taxon>
        <taxon>Euphausiidae</taxon>
        <taxon>Meganyctiphanes</taxon>
    </lineage>
</organism>
<dbReference type="GO" id="GO:0020037">
    <property type="term" value="F:heme binding"/>
    <property type="evidence" value="ECO:0007669"/>
    <property type="project" value="InterPro"/>
</dbReference>
<dbReference type="AlphaFoldDB" id="A0AAV2QPP9"/>
<evidence type="ECO:0000256" key="5">
    <source>
        <dbReference type="ARBA" id="ARBA00023004"/>
    </source>
</evidence>
<dbReference type="GO" id="GO:0005506">
    <property type="term" value="F:iron ion binding"/>
    <property type="evidence" value="ECO:0007669"/>
    <property type="project" value="InterPro"/>
</dbReference>
<keyword evidence="5 7" id="KW-0408">Iron</keyword>